<dbReference type="EMBL" id="QGMY01000007">
    <property type="protein sequence ID" value="PWR71958.1"/>
    <property type="molecule type" value="Genomic_DNA"/>
</dbReference>
<evidence type="ECO:0000313" key="1">
    <source>
        <dbReference type="EMBL" id="PWR71958.1"/>
    </source>
</evidence>
<dbReference type="Proteomes" id="UP000245657">
    <property type="component" value="Unassembled WGS sequence"/>
</dbReference>
<keyword evidence="2" id="KW-1185">Reference proteome</keyword>
<proteinExistence type="predicted"/>
<dbReference type="AlphaFoldDB" id="A0A2V2N636"/>
<name>A0A2V2N636_9EURY</name>
<accession>A0A2V2N636</accession>
<reference evidence="1 2" key="1">
    <citation type="submission" date="2018-05" db="EMBL/GenBank/DDBJ databases">
        <title>Draft genome of Methanospirillum lacunae Ki8-1.</title>
        <authorList>
            <person name="Dueholm M.S."/>
            <person name="Nielsen P.H."/>
            <person name="Bakmann L.F."/>
            <person name="Otzen D.E."/>
        </authorList>
    </citation>
    <scope>NUCLEOTIDE SEQUENCE [LARGE SCALE GENOMIC DNA]</scope>
    <source>
        <strain evidence="1 2">Ki8-1</strain>
    </source>
</reference>
<comment type="caution">
    <text evidence="1">The sequence shown here is derived from an EMBL/GenBank/DDBJ whole genome shotgun (WGS) entry which is preliminary data.</text>
</comment>
<sequence length="84" mass="9825">MLVDRKLINNNIILCTNYGNCENTENREVDHEVHVSLHLKFAVPQREIVITDQGNYYILIAKIRQICIAQKSEIRLQYLILSLD</sequence>
<gene>
    <name evidence="1" type="ORF">DK846_08145</name>
</gene>
<evidence type="ECO:0000313" key="2">
    <source>
        <dbReference type="Proteomes" id="UP000245657"/>
    </source>
</evidence>
<organism evidence="1 2">
    <name type="scientific">Methanospirillum lacunae</name>
    <dbReference type="NCBI Taxonomy" id="668570"/>
    <lineage>
        <taxon>Archaea</taxon>
        <taxon>Methanobacteriati</taxon>
        <taxon>Methanobacteriota</taxon>
        <taxon>Stenosarchaea group</taxon>
        <taxon>Methanomicrobia</taxon>
        <taxon>Methanomicrobiales</taxon>
        <taxon>Methanospirillaceae</taxon>
        <taxon>Methanospirillum</taxon>
    </lineage>
</organism>
<protein>
    <submittedName>
        <fullName evidence="1">Uncharacterized protein</fullName>
    </submittedName>
</protein>